<organism evidence="2 3">
    <name type="scientific">Mesorhizobium liriopis</name>
    <dbReference type="NCBI Taxonomy" id="2953882"/>
    <lineage>
        <taxon>Bacteria</taxon>
        <taxon>Pseudomonadati</taxon>
        <taxon>Pseudomonadota</taxon>
        <taxon>Alphaproteobacteria</taxon>
        <taxon>Hyphomicrobiales</taxon>
        <taxon>Phyllobacteriaceae</taxon>
        <taxon>Mesorhizobium</taxon>
    </lineage>
</organism>
<dbReference type="SUPFAM" id="SSF52540">
    <property type="entry name" value="P-loop containing nucleoside triphosphate hydrolases"/>
    <property type="match status" value="1"/>
</dbReference>
<sequence length="221" mass="24073">MAKPRQIPLDLGHRPARSRDDLVVSEANRLAVELIEAWPAWPSNVVSLSGPPGSGKTHLATRWREVSDAEVLDASQLSSVESVINGAVLLDDIDDTTIDETGLFHLFNAIRAGQGSLLLVSERPAGSWDVRLPDLRSRLRTAASVEIGAPDDQLLTGVFAKLFADRQVEVEPAVVQYLIKRVERSLAEAERVVAELDRIALETKRPITRSLAASLLSEGES</sequence>
<dbReference type="Proteomes" id="UP001205906">
    <property type="component" value="Unassembled WGS sequence"/>
</dbReference>
<evidence type="ECO:0000313" key="3">
    <source>
        <dbReference type="Proteomes" id="UP001205906"/>
    </source>
</evidence>
<dbReference type="RefSeq" id="WP_252819910.1">
    <property type="nucleotide sequence ID" value="NZ_JAMXQS010000006.1"/>
</dbReference>
<dbReference type="EMBL" id="JAMXQS010000006">
    <property type="protein sequence ID" value="MCO6050896.1"/>
    <property type="molecule type" value="Genomic_DNA"/>
</dbReference>
<dbReference type="Pfam" id="PF22688">
    <property type="entry name" value="Hda_lid"/>
    <property type="match status" value="1"/>
</dbReference>
<keyword evidence="3" id="KW-1185">Reference proteome</keyword>
<feature type="domain" description="Hda lid" evidence="1">
    <location>
        <begin position="165"/>
        <end position="209"/>
    </location>
</feature>
<proteinExistence type="predicted"/>
<dbReference type="PANTHER" id="PTHR30050:SF5">
    <property type="entry name" value="DNAA REGULATORY INACTIVATOR HDA"/>
    <property type="match status" value="1"/>
</dbReference>
<comment type="caution">
    <text evidence="2">The sequence shown here is derived from an EMBL/GenBank/DDBJ whole genome shotgun (WGS) entry which is preliminary data.</text>
</comment>
<gene>
    <name evidence="2" type="ORF">NGM99_14015</name>
</gene>
<reference evidence="2 3" key="1">
    <citation type="submission" date="2022-06" db="EMBL/GenBank/DDBJ databases">
        <title>Mesorhizobium sp. strain RP14 Genome sequencing and assembly.</title>
        <authorList>
            <person name="Kim I."/>
        </authorList>
    </citation>
    <scope>NUCLEOTIDE SEQUENCE [LARGE SCALE GENOMIC DNA]</scope>
    <source>
        <strain evidence="3">RP14(2022)</strain>
    </source>
</reference>
<accession>A0ABT1C9Q2</accession>
<dbReference type="PANTHER" id="PTHR30050">
    <property type="entry name" value="CHROMOSOMAL REPLICATION INITIATOR PROTEIN DNAA"/>
    <property type="match status" value="1"/>
</dbReference>
<dbReference type="InterPro" id="IPR055199">
    <property type="entry name" value="Hda_lid"/>
</dbReference>
<dbReference type="Gene3D" id="1.10.8.60">
    <property type="match status" value="1"/>
</dbReference>
<evidence type="ECO:0000313" key="2">
    <source>
        <dbReference type="EMBL" id="MCO6050896.1"/>
    </source>
</evidence>
<dbReference type="Gene3D" id="3.40.50.300">
    <property type="entry name" value="P-loop containing nucleotide triphosphate hydrolases"/>
    <property type="match status" value="1"/>
</dbReference>
<dbReference type="InterPro" id="IPR027417">
    <property type="entry name" value="P-loop_NTPase"/>
</dbReference>
<protein>
    <submittedName>
        <fullName evidence="2">DnaA/Hda family protein</fullName>
    </submittedName>
</protein>
<name>A0ABT1C9Q2_9HYPH</name>
<evidence type="ECO:0000259" key="1">
    <source>
        <dbReference type="Pfam" id="PF22688"/>
    </source>
</evidence>